<protein>
    <submittedName>
        <fullName evidence="2">Uncharacterized protein</fullName>
    </submittedName>
</protein>
<evidence type="ECO:0000313" key="3">
    <source>
        <dbReference type="Proteomes" id="UP000317617"/>
    </source>
</evidence>
<feature type="compositionally biased region" description="Polar residues" evidence="1">
    <location>
        <begin position="89"/>
        <end position="117"/>
    </location>
</feature>
<gene>
    <name evidence="2" type="ORF">AOR01nite_24790</name>
</gene>
<proteinExistence type="predicted"/>
<evidence type="ECO:0000256" key="1">
    <source>
        <dbReference type="SAM" id="MobiDB-lite"/>
    </source>
</evidence>
<dbReference type="Proteomes" id="UP000317617">
    <property type="component" value="Unassembled WGS sequence"/>
</dbReference>
<evidence type="ECO:0000313" key="2">
    <source>
        <dbReference type="EMBL" id="GEB84002.1"/>
    </source>
</evidence>
<accession>A0A4Y3TQE0</accession>
<dbReference type="RefSeq" id="WP_048836489.1">
    <property type="nucleotide sequence ID" value="NZ_BJMU01000025.1"/>
</dbReference>
<sequence length="148" mass="16907">MTYTGPKRTKLRGIVRTELSRIEEMLRGGYTITGVVELLEHETGLKINHLTFKTALSVIRKERRENGNWIAQSKIFPNVTEAEAESHMVEQTQKQSSEPEQPSMPRKTQITKDQPQTAEEKKLALTEASRAPIPNLEKYLPKPGRINR</sequence>
<reference evidence="2 3" key="1">
    <citation type="submission" date="2019-06" db="EMBL/GenBank/DDBJ databases">
        <title>Whole genome shotgun sequence of Acetobacter orleanensis NBRC 13752.</title>
        <authorList>
            <person name="Hosoyama A."/>
            <person name="Uohara A."/>
            <person name="Ohji S."/>
            <person name="Ichikawa N."/>
        </authorList>
    </citation>
    <scope>NUCLEOTIDE SEQUENCE [LARGE SCALE GENOMIC DNA]</scope>
    <source>
        <strain evidence="2 3">NBRC 13752</strain>
    </source>
</reference>
<dbReference type="EMBL" id="BJMU01000025">
    <property type="protein sequence ID" value="GEB84002.1"/>
    <property type="molecule type" value="Genomic_DNA"/>
</dbReference>
<feature type="region of interest" description="Disordered" evidence="1">
    <location>
        <begin position="81"/>
        <end position="148"/>
    </location>
</feature>
<comment type="caution">
    <text evidence="2">The sequence shown here is derived from an EMBL/GenBank/DDBJ whole genome shotgun (WGS) entry which is preliminary data.</text>
</comment>
<dbReference type="OrthoDB" id="9253482at2"/>
<dbReference type="AlphaFoldDB" id="A0A4Y3TQE0"/>
<name>A0A4Y3TQE0_9PROT</name>
<organism evidence="2 3">
    <name type="scientific">Acetobacter orleanensis</name>
    <dbReference type="NCBI Taxonomy" id="104099"/>
    <lineage>
        <taxon>Bacteria</taxon>
        <taxon>Pseudomonadati</taxon>
        <taxon>Pseudomonadota</taxon>
        <taxon>Alphaproteobacteria</taxon>
        <taxon>Acetobacterales</taxon>
        <taxon>Acetobacteraceae</taxon>
        <taxon>Acetobacter</taxon>
    </lineage>
</organism>
<keyword evidence="3" id="KW-1185">Reference proteome</keyword>